<gene>
    <name evidence="7" type="ORF">DHM44_02625</name>
</gene>
<feature type="non-terminal residue" evidence="7">
    <location>
        <position position="1"/>
    </location>
</feature>
<dbReference type="EMBL" id="DPPF01000058">
    <property type="protein sequence ID" value="HCW92555.1"/>
    <property type="molecule type" value="Genomic_DNA"/>
</dbReference>
<evidence type="ECO:0000256" key="4">
    <source>
        <dbReference type="ARBA" id="ARBA00022777"/>
    </source>
</evidence>
<sequence>PVKGSGLGLAIVKSIVEKHGGNIWVESEPGKGTVFWFDISG</sequence>
<comment type="caution">
    <text evidence="7">The sequence shown here is derived from an EMBL/GenBank/DDBJ whole genome shotgun (WGS) entry which is preliminary data.</text>
</comment>
<evidence type="ECO:0000259" key="6">
    <source>
        <dbReference type="PROSITE" id="PS50109"/>
    </source>
</evidence>
<reference evidence="7 8" key="1">
    <citation type="journal article" date="2018" name="Nat. Biotechnol.">
        <title>A standardized bacterial taxonomy based on genome phylogeny substantially revises the tree of life.</title>
        <authorList>
            <person name="Parks D.H."/>
            <person name="Chuvochina M."/>
            <person name="Waite D.W."/>
            <person name="Rinke C."/>
            <person name="Skarshewski A."/>
            <person name="Chaumeil P.A."/>
            <person name="Hugenholtz P."/>
        </authorList>
    </citation>
    <scope>NUCLEOTIDE SEQUENCE [LARGE SCALE GENOMIC DNA]</scope>
    <source>
        <strain evidence="7">UBA8672</strain>
    </source>
</reference>
<keyword evidence="5" id="KW-0902">Two-component regulatory system</keyword>
<feature type="domain" description="Histidine kinase" evidence="6">
    <location>
        <begin position="1"/>
        <end position="41"/>
    </location>
</feature>
<dbReference type="PANTHER" id="PTHR43711">
    <property type="entry name" value="TWO-COMPONENT HISTIDINE KINASE"/>
    <property type="match status" value="1"/>
</dbReference>
<dbReference type="InterPro" id="IPR004358">
    <property type="entry name" value="Sig_transdc_His_kin-like_C"/>
</dbReference>
<dbReference type="InterPro" id="IPR050736">
    <property type="entry name" value="Sensor_HK_Regulatory"/>
</dbReference>
<name>A0A3D5Q9M7_FLESI</name>
<evidence type="ECO:0000313" key="8">
    <source>
        <dbReference type="Proteomes" id="UP000262325"/>
    </source>
</evidence>
<evidence type="ECO:0000256" key="2">
    <source>
        <dbReference type="ARBA" id="ARBA00012438"/>
    </source>
</evidence>
<dbReference type="EC" id="2.7.13.3" evidence="2"/>
<dbReference type="Gene3D" id="3.30.565.10">
    <property type="entry name" value="Histidine kinase-like ATPase, C-terminal domain"/>
    <property type="match status" value="1"/>
</dbReference>
<accession>A0A3D5Q9M7</accession>
<dbReference type="InterPro" id="IPR003594">
    <property type="entry name" value="HATPase_dom"/>
</dbReference>
<dbReference type="SUPFAM" id="SSF55874">
    <property type="entry name" value="ATPase domain of HSP90 chaperone/DNA topoisomerase II/histidine kinase"/>
    <property type="match status" value="1"/>
</dbReference>
<evidence type="ECO:0000256" key="5">
    <source>
        <dbReference type="ARBA" id="ARBA00023012"/>
    </source>
</evidence>
<dbReference type="InterPro" id="IPR036890">
    <property type="entry name" value="HATPase_C_sf"/>
</dbReference>
<dbReference type="InterPro" id="IPR005467">
    <property type="entry name" value="His_kinase_dom"/>
</dbReference>
<dbReference type="PROSITE" id="PS50109">
    <property type="entry name" value="HIS_KIN"/>
    <property type="match status" value="1"/>
</dbReference>
<evidence type="ECO:0000256" key="3">
    <source>
        <dbReference type="ARBA" id="ARBA00022679"/>
    </source>
</evidence>
<evidence type="ECO:0000313" key="7">
    <source>
        <dbReference type="EMBL" id="HCW92555.1"/>
    </source>
</evidence>
<dbReference type="PRINTS" id="PR00344">
    <property type="entry name" value="BCTRLSENSOR"/>
</dbReference>
<evidence type="ECO:0000256" key="1">
    <source>
        <dbReference type="ARBA" id="ARBA00000085"/>
    </source>
</evidence>
<organism evidence="7 8">
    <name type="scientific">Flexistipes sinusarabici</name>
    <dbReference type="NCBI Taxonomy" id="2352"/>
    <lineage>
        <taxon>Bacteria</taxon>
        <taxon>Pseudomonadati</taxon>
        <taxon>Deferribacterota</taxon>
        <taxon>Deferribacteres</taxon>
        <taxon>Deferribacterales</taxon>
        <taxon>Flexistipitaceae</taxon>
        <taxon>Flexistipes</taxon>
    </lineage>
</organism>
<comment type="catalytic activity">
    <reaction evidence="1">
        <text>ATP + protein L-histidine = ADP + protein N-phospho-L-histidine.</text>
        <dbReference type="EC" id="2.7.13.3"/>
    </reaction>
</comment>
<dbReference type="GO" id="GO:0004673">
    <property type="term" value="F:protein histidine kinase activity"/>
    <property type="evidence" value="ECO:0007669"/>
    <property type="project" value="UniProtKB-EC"/>
</dbReference>
<protein>
    <recommendedName>
        <fullName evidence="2">histidine kinase</fullName>
        <ecNumber evidence="2">2.7.13.3</ecNumber>
    </recommendedName>
</protein>
<dbReference type="PANTHER" id="PTHR43711:SF31">
    <property type="entry name" value="HISTIDINE KINASE"/>
    <property type="match status" value="1"/>
</dbReference>
<proteinExistence type="predicted"/>
<keyword evidence="4" id="KW-0418">Kinase</keyword>
<dbReference type="AlphaFoldDB" id="A0A3D5Q9M7"/>
<keyword evidence="3" id="KW-0808">Transferase</keyword>
<dbReference type="Proteomes" id="UP000262325">
    <property type="component" value="Unassembled WGS sequence"/>
</dbReference>
<dbReference type="Pfam" id="PF02518">
    <property type="entry name" value="HATPase_c"/>
    <property type="match status" value="1"/>
</dbReference>
<dbReference type="GO" id="GO:0000160">
    <property type="term" value="P:phosphorelay signal transduction system"/>
    <property type="evidence" value="ECO:0007669"/>
    <property type="project" value="UniProtKB-KW"/>
</dbReference>